<feature type="compositionally biased region" description="Low complexity" evidence="9">
    <location>
        <begin position="133"/>
        <end position="144"/>
    </location>
</feature>
<accession>A0A8C1IGW0</accession>
<dbReference type="PANTHER" id="PTHR10782">
    <property type="entry name" value="ZINC FINGER MIZ DOMAIN-CONTAINING PROTEIN"/>
    <property type="match status" value="1"/>
</dbReference>
<dbReference type="PANTHER" id="PTHR10782:SF7">
    <property type="entry name" value="ZINC FINGER MIZ DOMAIN-CONTAINING PROTEIN 1"/>
    <property type="match status" value="1"/>
</dbReference>
<dbReference type="PROSITE" id="PS51044">
    <property type="entry name" value="ZF_SP_RING"/>
    <property type="match status" value="1"/>
</dbReference>
<dbReference type="GO" id="GO:0003712">
    <property type="term" value="F:transcription coregulator activity"/>
    <property type="evidence" value="ECO:0007669"/>
    <property type="project" value="TreeGrafter"/>
</dbReference>
<keyword evidence="3" id="KW-0479">Metal-binding</keyword>
<evidence type="ECO:0000259" key="11">
    <source>
        <dbReference type="PROSITE" id="PS51044"/>
    </source>
</evidence>
<evidence type="ECO:0000313" key="13">
    <source>
        <dbReference type="Proteomes" id="UP000694427"/>
    </source>
</evidence>
<dbReference type="Proteomes" id="UP000694427">
    <property type="component" value="Unplaced"/>
</dbReference>
<feature type="compositionally biased region" description="Gly residues" evidence="9">
    <location>
        <begin position="163"/>
        <end position="185"/>
    </location>
</feature>
<feature type="compositionally biased region" description="Polar residues" evidence="9">
    <location>
        <begin position="234"/>
        <end position="251"/>
    </location>
</feature>
<keyword evidence="10" id="KW-0732">Signal</keyword>
<evidence type="ECO:0000256" key="5">
    <source>
        <dbReference type="ARBA" id="ARBA00022833"/>
    </source>
</evidence>
<feature type="region of interest" description="Disordered" evidence="9">
    <location>
        <begin position="375"/>
        <end position="421"/>
    </location>
</feature>
<dbReference type="Pfam" id="PF02891">
    <property type="entry name" value="zf-MIZ"/>
    <property type="match status" value="1"/>
</dbReference>
<keyword evidence="2" id="KW-1017">Isopeptide bond</keyword>
<feature type="region of interest" description="Disordered" evidence="9">
    <location>
        <begin position="118"/>
        <end position="199"/>
    </location>
</feature>
<keyword evidence="13" id="KW-1185">Reference proteome</keyword>
<keyword evidence="4 8" id="KW-0863">Zinc-finger</keyword>
<evidence type="ECO:0000256" key="2">
    <source>
        <dbReference type="ARBA" id="ARBA00022499"/>
    </source>
</evidence>
<evidence type="ECO:0000256" key="3">
    <source>
        <dbReference type="ARBA" id="ARBA00022723"/>
    </source>
</evidence>
<name>A0A8C1IGW0_CYPCA</name>
<comment type="subcellular location">
    <subcellularLocation>
        <location evidence="1">Nucleus</location>
    </subcellularLocation>
</comment>
<dbReference type="Gene3D" id="3.30.40.10">
    <property type="entry name" value="Zinc/RING finger domain, C3HC4 (zinc finger)"/>
    <property type="match status" value="1"/>
</dbReference>
<organism evidence="12 13">
    <name type="scientific">Cyprinus carpio</name>
    <name type="common">Common carp</name>
    <dbReference type="NCBI Taxonomy" id="7962"/>
    <lineage>
        <taxon>Eukaryota</taxon>
        <taxon>Metazoa</taxon>
        <taxon>Chordata</taxon>
        <taxon>Craniata</taxon>
        <taxon>Vertebrata</taxon>
        <taxon>Euteleostomi</taxon>
        <taxon>Actinopterygii</taxon>
        <taxon>Neopterygii</taxon>
        <taxon>Teleostei</taxon>
        <taxon>Ostariophysi</taxon>
        <taxon>Cypriniformes</taxon>
        <taxon>Cyprinidae</taxon>
        <taxon>Cyprininae</taxon>
        <taxon>Cyprinus</taxon>
    </lineage>
</organism>
<feature type="region of interest" description="Disordered" evidence="9">
    <location>
        <begin position="36"/>
        <end position="65"/>
    </location>
</feature>
<dbReference type="InterPro" id="IPR013083">
    <property type="entry name" value="Znf_RING/FYVE/PHD"/>
</dbReference>
<reference evidence="12" key="2">
    <citation type="submission" date="2025-09" db="UniProtKB">
        <authorList>
            <consortium name="Ensembl"/>
        </authorList>
    </citation>
    <scope>IDENTIFICATION</scope>
</reference>
<keyword evidence="7" id="KW-0539">Nucleus</keyword>
<reference evidence="12" key="1">
    <citation type="submission" date="2025-08" db="UniProtKB">
        <authorList>
            <consortium name="Ensembl"/>
        </authorList>
    </citation>
    <scope>IDENTIFICATION</scope>
</reference>
<dbReference type="AlphaFoldDB" id="A0A8C1IGW0"/>
<keyword evidence="5" id="KW-0862">Zinc</keyword>
<dbReference type="FunFam" id="3.30.40.10:FF:000012">
    <property type="entry name" value="Zinc finger MIZ domain-containing protein 2"/>
    <property type="match status" value="1"/>
</dbReference>
<evidence type="ECO:0000256" key="4">
    <source>
        <dbReference type="ARBA" id="ARBA00022771"/>
    </source>
</evidence>
<keyword evidence="6" id="KW-0832">Ubl conjugation</keyword>
<evidence type="ECO:0000256" key="7">
    <source>
        <dbReference type="ARBA" id="ARBA00023242"/>
    </source>
</evidence>
<sequence>MILSDLSFSLFVFFSLALLSSWCEELGRLLLLRHQKNRQSDPQGKVPLQPPMNSMKPSLSHGDGSFPYDSVPWQQNPNQAPGSLSVVTTVWGVTNTSQSQVLGNPMANTNNPMNPGGNALGSGMSANNPGINSPQFPGQQQQFSAKGGSNQAYMQQSMYGRPGHPGGGGFGGSYPGGPNTPGGIGMPPHTRQPSDFTQPAAAAAAAAVAAAAATATATATATVAALQETNKDMNQYNQMGPTQGYNSQFMNQPGPRGPPSMAGGMNPPRGPGMGPFGSHGQRMPQQSYPGPRPQSMPMQGTKRPYPGEVMPNYGGQQFGPNGQFPSQQGQYPNPNASRALPSPNYPMQRMPGQQGSGQYPPTGVAMGQYYKQEPFNGQNNNFSGGGYGYNQGNGPPRQVVNYPHSPVPGNPTPPMTPGSSIPPYLSPNQDVKPPFPPDMKPNMTSLPPPPTNPNEELRLTFPVRDGVVLEPFRLEHNLAVSNHVFHLRPSVHQTLMWRSDLELQFKCYHHEDRQMNTNWPASVQVSVNATPLTIERGENKTSHKPLHLKHVCQPGRNTIQITVTACCCSHLFVLQLVHRPSVRSVLQGLLKKRLLPAEHCITKIKRNFSSVAASSGNATLNGEDGVEQTAIKVSLKCPITFRRIQLPARGHDCKHVQCFDLESYLQLNCERGTWRCPVCNKTALLEGLEVDQYMWGILNAIQNSEFEEVTIDPTCSWRPVPIKSDIHIKEDPDGPLAKRFKTMSPSQMIMPNVLDMIAQLGPGPSPYTPLPLQHGGNNGEYGGQGRAPMNDFMHGPQLSHPPDVPNSLMAPDKPLAHGMPDSVLKDHLQDCNVNVSVCRSPQLLPELANPDELLSYLDPPDLPSSSNDDLLSLFENN</sequence>
<dbReference type="Ensembl" id="ENSCCRT00010018902.1">
    <property type="protein sequence ID" value="ENSCCRP00010017338.1"/>
    <property type="gene ID" value="ENSCCRG00010006538.1"/>
</dbReference>
<dbReference type="Pfam" id="PF25527">
    <property type="entry name" value="GBD-like_ZMIZ1_ZMIZ2"/>
    <property type="match status" value="1"/>
</dbReference>
<feature type="compositionally biased region" description="Pro residues" evidence="9">
    <location>
        <begin position="405"/>
        <end position="416"/>
    </location>
</feature>
<protein>
    <submittedName>
        <fullName evidence="12">Zinc finger, MIZ-type containing 1a</fullName>
    </submittedName>
</protein>
<feature type="chain" id="PRO_5034528604" evidence="10">
    <location>
        <begin position="24"/>
        <end position="877"/>
    </location>
</feature>
<dbReference type="InterPro" id="IPR057847">
    <property type="entry name" value="ZMIZ1/ZMIZ2_GBD-like"/>
</dbReference>
<evidence type="ECO:0000256" key="9">
    <source>
        <dbReference type="SAM" id="MobiDB-lite"/>
    </source>
</evidence>
<feature type="domain" description="SP-RING-type" evidence="11">
    <location>
        <begin position="622"/>
        <end position="703"/>
    </location>
</feature>
<evidence type="ECO:0000256" key="1">
    <source>
        <dbReference type="ARBA" id="ARBA00004123"/>
    </source>
</evidence>
<dbReference type="InterPro" id="IPR004181">
    <property type="entry name" value="Znf_MIZ"/>
</dbReference>
<proteinExistence type="predicted"/>
<feature type="region of interest" description="Disordered" evidence="9">
    <location>
        <begin position="234"/>
        <end position="343"/>
    </location>
</feature>
<dbReference type="GO" id="GO:0045944">
    <property type="term" value="P:positive regulation of transcription by RNA polymerase II"/>
    <property type="evidence" value="ECO:0007669"/>
    <property type="project" value="UniProtKB-ARBA"/>
</dbReference>
<evidence type="ECO:0000256" key="8">
    <source>
        <dbReference type="PROSITE-ProRule" id="PRU00452"/>
    </source>
</evidence>
<dbReference type="GO" id="GO:0061665">
    <property type="term" value="F:SUMO ligase activity"/>
    <property type="evidence" value="ECO:0007669"/>
    <property type="project" value="TreeGrafter"/>
</dbReference>
<dbReference type="GO" id="GO:0005634">
    <property type="term" value="C:nucleus"/>
    <property type="evidence" value="ECO:0007669"/>
    <property type="project" value="UniProtKB-SubCell"/>
</dbReference>
<feature type="compositionally biased region" description="Low complexity" evidence="9">
    <location>
        <begin position="314"/>
        <end position="330"/>
    </location>
</feature>
<evidence type="ECO:0000256" key="6">
    <source>
        <dbReference type="ARBA" id="ARBA00022843"/>
    </source>
</evidence>
<evidence type="ECO:0000313" key="12">
    <source>
        <dbReference type="Ensembl" id="ENSCCRP00010017338.1"/>
    </source>
</evidence>
<dbReference type="GO" id="GO:0008270">
    <property type="term" value="F:zinc ion binding"/>
    <property type="evidence" value="ECO:0007669"/>
    <property type="project" value="UniProtKB-KW"/>
</dbReference>
<dbReference type="GO" id="GO:0000785">
    <property type="term" value="C:chromatin"/>
    <property type="evidence" value="ECO:0007669"/>
    <property type="project" value="TreeGrafter"/>
</dbReference>
<feature type="signal peptide" evidence="10">
    <location>
        <begin position="1"/>
        <end position="23"/>
    </location>
</feature>
<feature type="compositionally biased region" description="Polar residues" evidence="9">
    <location>
        <begin position="147"/>
        <end position="158"/>
    </location>
</feature>
<dbReference type="GO" id="GO:0016925">
    <property type="term" value="P:protein sumoylation"/>
    <property type="evidence" value="ECO:0007669"/>
    <property type="project" value="TreeGrafter"/>
</dbReference>
<evidence type="ECO:0000256" key="10">
    <source>
        <dbReference type="SAM" id="SignalP"/>
    </source>
</evidence>